<proteinExistence type="predicted"/>
<protein>
    <submittedName>
        <fullName evidence="1">Uncharacterized protein</fullName>
    </submittedName>
</protein>
<evidence type="ECO:0000313" key="1">
    <source>
        <dbReference type="EMBL" id="KAG2186692.1"/>
    </source>
</evidence>
<keyword evidence="2" id="KW-1185">Reference proteome</keyword>
<gene>
    <name evidence="1" type="ORF">INT44_002918</name>
</gene>
<name>A0A8H7Q662_9FUNG</name>
<dbReference type="EMBL" id="JAEPRA010000004">
    <property type="protein sequence ID" value="KAG2186692.1"/>
    <property type="molecule type" value="Genomic_DNA"/>
</dbReference>
<accession>A0A8H7Q662</accession>
<sequence length="80" mass="8664">MPHLLGKPLVYEVKIDGCGVAYRVPNGTGTHLIHINGDEEMFIEEKIKPHTTAYLDMGSDIAPPSYPGSLIEMPCPAAKS</sequence>
<dbReference type="OrthoDB" id="2366000at2759"/>
<comment type="caution">
    <text evidence="1">The sequence shown here is derived from an EMBL/GenBank/DDBJ whole genome shotgun (WGS) entry which is preliminary data.</text>
</comment>
<dbReference type="AlphaFoldDB" id="A0A8H7Q662"/>
<organism evidence="1 2">
    <name type="scientific">Umbelopsis vinacea</name>
    <dbReference type="NCBI Taxonomy" id="44442"/>
    <lineage>
        <taxon>Eukaryota</taxon>
        <taxon>Fungi</taxon>
        <taxon>Fungi incertae sedis</taxon>
        <taxon>Mucoromycota</taxon>
        <taxon>Mucoromycotina</taxon>
        <taxon>Umbelopsidomycetes</taxon>
        <taxon>Umbelopsidales</taxon>
        <taxon>Umbelopsidaceae</taxon>
        <taxon>Umbelopsis</taxon>
    </lineage>
</organism>
<reference evidence="1" key="1">
    <citation type="submission" date="2020-12" db="EMBL/GenBank/DDBJ databases">
        <title>Metabolic potential, ecology and presence of endohyphal bacteria is reflected in genomic diversity of Mucoromycotina.</title>
        <authorList>
            <person name="Muszewska A."/>
            <person name="Okrasinska A."/>
            <person name="Steczkiewicz K."/>
            <person name="Drgas O."/>
            <person name="Orlowska M."/>
            <person name="Perlinska-Lenart U."/>
            <person name="Aleksandrzak-Piekarczyk T."/>
            <person name="Szatraj K."/>
            <person name="Zielenkiewicz U."/>
            <person name="Pilsyk S."/>
            <person name="Malc E."/>
            <person name="Mieczkowski P."/>
            <person name="Kruszewska J.S."/>
            <person name="Biernat P."/>
            <person name="Pawlowska J."/>
        </authorList>
    </citation>
    <scope>NUCLEOTIDE SEQUENCE</scope>
    <source>
        <strain evidence="1">WA0000051536</strain>
    </source>
</reference>
<dbReference type="Proteomes" id="UP000612746">
    <property type="component" value="Unassembled WGS sequence"/>
</dbReference>
<evidence type="ECO:0000313" key="2">
    <source>
        <dbReference type="Proteomes" id="UP000612746"/>
    </source>
</evidence>